<proteinExistence type="predicted"/>
<gene>
    <name evidence="1" type="ORF">PGLA1383_LOCUS16516</name>
</gene>
<dbReference type="InterPro" id="IPR023375">
    <property type="entry name" value="ADC_dom_sf"/>
</dbReference>
<reference evidence="1" key="1">
    <citation type="submission" date="2021-02" db="EMBL/GenBank/DDBJ databases">
        <authorList>
            <person name="Dougan E. K."/>
            <person name="Rhodes N."/>
            <person name="Thang M."/>
            <person name="Chan C."/>
        </authorList>
    </citation>
    <scope>NUCLEOTIDE SEQUENCE</scope>
</reference>
<dbReference type="EMBL" id="CAJNNV010010032">
    <property type="protein sequence ID" value="CAE8598103.1"/>
    <property type="molecule type" value="Genomic_DNA"/>
</dbReference>
<evidence type="ECO:0000313" key="2">
    <source>
        <dbReference type="Proteomes" id="UP000654075"/>
    </source>
</evidence>
<organism evidence="1 2">
    <name type="scientific">Polarella glacialis</name>
    <name type="common">Dinoflagellate</name>
    <dbReference type="NCBI Taxonomy" id="89957"/>
    <lineage>
        <taxon>Eukaryota</taxon>
        <taxon>Sar</taxon>
        <taxon>Alveolata</taxon>
        <taxon>Dinophyceae</taxon>
        <taxon>Suessiales</taxon>
        <taxon>Suessiaceae</taxon>
        <taxon>Polarella</taxon>
    </lineage>
</organism>
<dbReference type="AlphaFoldDB" id="A0A813ECB4"/>
<dbReference type="SUPFAM" id="SSF160104">
    <property type="entry name" value="Acetoacetate decarboxylase-like"/>
    <property type="match status" value="1"/>
</dbReference>
<keyword evidence="2" id="KW-1185">Reference proteome</keyword>
<evidence type="ECO:0000313" key="1">
    <source>
        <dbReference type="EMBL" id="CAE8598103.1"/>
    </source>
</evidence>
<name>A0A813ECB4_POLGL</name>
<sequence length="318" mass="35180">MSLSKRFADAWFRQYDEPTDGFVDSAGFMSRIPLRLESSNVFLYGTVDAEKMWKEFEDEAFVPVLVGGKAVLNIWFNNFTDTDCGGEYWETWYNTFVTPKGEPQLELPFETPFSMLIQDPRSLVYLQRVICGDTPRNPGAALKAITGGRSVFGFPKHPMPATVRYAYTQEGKNVEFDASHGGKDAVSLRLRVPEADDGAVSLPFEIKSGPDVCIGGPRLGGTHKGDNGAHQVRYGQAFKCTQHLKPWDSKMDSITFGGDSHYAAPIKRWDFEPVLKAHTTDMKIAAFKPVNWISGSEAAAIVKDHEQKIAAGIMAGAL</sequence>
<dbReference type="Proteomes" id="UP000654075">
    <property type="component" value="Unassembled WGS sequence"/>
</dbReference>
<accession>A0A813ECB4</accession>
<protein>
    <submittedName>
        <fullName evidence="1">Uncharacterized protein</fullName>
    </submittedName>
</protein>
<comment type="caution">
    <text evidence="1">The sequence shown here is derived from an EMBL/GenBank/DDBJ whole genome shotgun (WGS) entry which is preliminary data.</text>
</comment>